<dbReference type="EMBL" id="CAJNIZ010043022">
    <property type="protein sequence ID" value="CAE7647396.1"/>
    <property type="molecule type" value="Genomic_DNA"/>
</dbReference>
<proteinExistence type="predicted"/>
<reference evidence="1" key="1">
    <citation type="submission" date="2021-02" db="EMBL/GenBank/DDBJ databases">
        <authorList>
            <person name="Dougan E. K."/>
            <person name="Rhodes N."/>
            <person name="Thang M."/>
            <person name="Chan C."/>
        </authorList>
    </citation>
    <scope>NUCLEOTIDE SEQUENCE</scope>
</reference>
<gene>
    <name evidence="1" type="ORF">SPIL2461_LOCUS17225</name>
</gene>
<accession>A0A812VX37</accession>
<comment type="caution">
    <text evidence="1">The sequence shown here is derived from an EMBL/GenBank/DDBJ whole genome shotgun (WGS) entry which is preliminary data.</text>
</comment>
<feature type="non-terminal residue" evidence="1">
    <location>
        <position position="1"/>
    </location>
</feature>
<evidence type="ECO:0000313" key="1">
    <source>
        <dbReference type="EMBL" id="CAE7647396.1"/>
    </source>
</evidence>
<evidence type="ECO:0000313" key="2">
    <source>
        <dbReference type="Proteomes" id="UP000649617"/>
    </source>
</evidence>
<protein>
    <submittedName>
        <fullName evidence="1">Uncharacterized protein</fullName>
    </submittedName>
</protein>
<organism evidence="1 2">
    <name type="scientific">Symbiodinium pilosum</name>
    <name type="common">Dinoflagellate</name>
    <dbReference type="NCBI Taxonomy" id="2952"/>
    <lineage>
        <taxon>Eukaryota</taxon>
        <taxon>Sar</taxon>
        <taxon>Alveolata</taxon>
        <taxon>Dinophyceae</taxon>
        <taxon>Suessiales</taxon>
        <taxon>Symbiodiniaceae</taxon>
        <taxon>Symbiodinium</taxon>
    </lineage>
</organism>
<name>A0A812VX37_SYMPI</name>
<sequence length="77" mass="8792">MADPSRCAEVFNAQTCTLWLESGLLRPIPPKLQRLPQFAEFFRQHPVKLQPTCRPMRLAKNCHILSAVDDDGITLEM</sequence>
<dbReference type="AlphaFoldDB" id="A0A812VX37"/>
<dbReference type="Proteomes" id="UP000649617">
    <property type="component" value="Unassembled WGS sequence"/>
</dbReference>
<keyword evidence="2" id="KW-1185">Reference proteome</keyword>